<evidence type="ECO:0000313" key="3">
    <source>
        <dbReference type="Proteomes" id="UP000017840"/>
    </source>
</evidence>
<dbReference type="RefSeq" id="WP_023392787.1">
    <property type="nucleotide sequence ID" value="NZ_ASGZ01000002.1"/>
</dbReference>
<dbReference type="EMBL" id="ASGZ01000002">
    <property type="protein sequence ID" value="ESP90083.1"/>
    <property type="molecule type" value="Genomic_DNA"/>
</dbReference>
<accession>V4HJY2</accession>
<dbReference type="Proteomes" id="UP000017840">
    <property type="component" value="Unassembled WGS sequence"/>
</dbReference>
<evidence type="ECO:0000313" key="2">
    <source>
        <dbReference type="EMBL" id="ESP90083.1"/>
    </source>
</evidence>
<dbReference type="eggNOG" id="ENOG502N5WU">
    <property type="taxonomic scope" value="Archaea"/>
</dbReference>
<gene>
    <name evidence="2" type="ORF">K933_00932</name>
</gene>
<dbReference type="OrthoDB" id="275381at2157"/>
<feature type="region of interest" description="Disordered" evidence="1">
    <location>
        <begin position="114"/>
        <end position="147"/>
    </location>
</feature>
<keyword evidence="3" id="KW-1185">Reference proteome</keyword>
<reference evidence="2 3" key="1">
    <citation type="journal article" date="2013" name="Genome Announc.">
        <title>Draft Genome Sequence of 'Candidatus Halobonum tyrrellensis' Strain G22, Isolated from the Hypersaline Waters of Lake Tyrrell, Australia.</title>
        <authorList>
            <person name="Ugalde J.A."/>
            <person name="Narasingarao P."/>
            <person name="Kuo S."/>
            <person name="Podell S."/>
            <person name="Allen E.E."/>
        </authorList>
    </citation>
    <scope>NUCLEOTIDE SEQUENCE [LARGE SCALE GENOMIC DNA]</scope>
    <source>
        <strain evidence="2 3">G22</strain>
    </source>
</reference>
<dbReference type="AlphaFoldDB" id="V4HJY2"/>
<feature type="region of interest" description="Disordered" evidence="1">
    <location>
        <begin position="1"/>
        <end position="22"/>
    </location>
</feature>
<comment type="caution">
    <text evidence="2">The sequence shown here is derived from an EMBL/GenBank/DDBJ whole genome shotgun (WGS) entry which is preliminary data.</text>
</comment>
<protein>
    <submittedName>
        <fullName evidence="2">Uncharacterized protein</fullName>
    </submittedName>
</protein>
<dbReference type="STRING" id="1324957.K933_00932"/>
<organism evidence="2 3">
    <name type="scientific">Candidatus Halobonum tyrrellensis G22</name>
    <dbReference type="NCBI Taxonomy" id="1324957"/>
    <lineage>
        <taxon>Archaea</taxon>
        <taxon>Methanobacteriati</taxon>
        <taxon>Methanobacteriota</taxon>
        <taxon>Stenosarchaea group</taxon>
        <taxon>Halobacteria</taxon>
        <taxon>Halobacteriales</taxon>
        <taxon>Haloferacaceae</taxon>
        <taxon>Candidatus Halobonum</taxon>
    </lineage>
</organism>
<evidence type="ECO:0000256" key="1">
    <source>
        <dbReference type="SAM" id="MobiDB-lite"/>
    </source>
</evidence>
<proteinExistence type="predicted"/>
<sequence length="147" mass="15727">MAFEKVQKTGQGGSTNEPLVSLRKSGGIGINSAATEEYLSDVEFVHIYYDEDNRKIGIKPVDEADGNTYKVNMTESSAGITPSSFMKRHGLVPDVTTRYEVEWDDDEGMLVADLTAEAGTYGSADDDTEEGDGDADGDAAETGASEE</sequence>
<feature type="compositionally biased region" description="Acidic residues" evidence="1">
    <location>
        <begin position="124"/>
        <end position="147"/>
    </location>
</feature>
<name>V4HJY2_9EURY</name>